<dbReference type="InterPro" id="IPR025944">
    <property type="entry name" value="Sigma_54_int_dom_CS"/>
</dbReference>
<dbReference type="CDD" id="cd00009">
    <property type="entry name" value="AAA"/>
    <property type="match status" value="1"/>
</dbReference>
<keyword evidence="3" id="KW-0805">Transcription regulation</keyword>
<dbReference type="SUPFAM" id="SSF52540">
    <property type="entry name" value="P-loop containing nucleoside triphosphate hydrolases"/>
    <property type="match status" value="1"/>
</dbReference>
<sequence length="438" mass="49572">MAGEKILVVDDEKSMCDWLEIALKREGYKVNAVQSGHEALRLFRETGYDAVIADIRMPELDGISLLKKMREVDVATPVIFITAYASLETAIESVRLGASDYITKPFKFIQVKSRLREIFEAHTPEAKAEFKPKERELIGKSKVFIDVLKMVDKIAKTDSTILVQGESGTGKELIAREIHAKSPRRGEFVSINCGALPETLLESELFGHRKGAFTDAYRDKDGLFKVANGGTLFLDEISETSPSIQVKLLRVLQEKEIVPIGGTKPIKVDVRLIASTNRDLLEQVKKGRFREDLYFRINVIPMRVPPLRERKSDIKILVDHFLSLYCKRFDLKLKKIANEALKILSDYDWPGNIRELENVIERAVVLQDGNTIGPDDLPALTPKSIIAPRKSIRAAEIHRIMEVLEETNWNKSKAAKILGIHLSTLYRKMETYGIKKES</sequence>
<evidence type="ECO:0000259" key="9">
    <source>
        <dbReference type="PROSITE" id="PS50110"/>
    </source>
</evidence>
<evidence type="ECO:0000256" key="7">
    <source>
        <dbReference type="PROSITE-ProRule" id="PRU00169"/>
    </source>
</evidence>
<protein>
    <recommendedName>
        <fullName evidence="12">Fis family transcriptional regulator</fullName>
    </recommendedName>
</protein>
<evidence type="ECO:0000256" key="6">
    <source>
        <dbReference type="ARBA" id="ARBA00023163"/>
    </source>
</evidence>
<dbReference type="SUPFAM" id="SSF46689">
    <property type="entry name" value="Homeodomain-like"/>
    <property type="match status" value="1"/>
</dbReference>
<evidence type="ECO:0008006" key="12">
    <source>
        <dbReference type="Google" id="ProtNLM"/>
    </source>
</evidence>
<dbReference type="PRINTS" id="PR01590">
    <property type="entry name" value="HTHFIS"/>
</dbReference>
<reference evidence="10 11" key="1">
    <citation type="journal article" date="2015" name="Microbiome">
        <title>Genomic resolution of linkages in carbon, nitrogen, and sulfur cycling among widespread estuary sediment bacteria.</title>
        <authorList>
            <person name="Baker B.J."/>
            <person name="Lazar C.S."/>
            <person name="Teske A.P."/>
            <person name="Dick G.J."/>
        </authorList>
    </citation>
    <scope>NUCLEOTIDE SEQUENCE [LARGE SCALE GENOMIC DNA]</scope>
    <source>
        <strain evidence="10">DG_26</strain>
    </source>
</reference>
<dbReference type="EMBL" id="LIZT01000002">
    <property type="protein sequence ID" value="KPJ51329.1"/>
    <property type="molecule type" value="Genomic_DNA"/>
</dbReference>
<dbReference type="PROSITE" id="PS50045">
    <property type="entry name" value="SIGMA54_INTERACT_4"/>
    <property type="match status" value="1"/>
</dbReference>
<dbReference type="Pfam" id="PF25601">
    <property type="entry name" value="AAA_lid_14"/>
    <property type="match status" value="1"/>
</dbReference>
<dbReference type="CDD" id="cd00156">
    <property type="entry name" value="REC"/>
    <property type="match status" value="1"/>
</dbReference>
<dbReference type="InterPro" id="IPR003593">
    <property type="entry name" value="AAA+_ATPase"/>
</dbReference>
<dbReference type="Pfam" id="PF00158">
    <property type="entry name" value="Sigma54_activat"/>
    <property type="match status" value="1"/>
</dbReference>
<evidence type="ECO:0000256" key="4">
    <source>
        <dbReference type="ARBA" id="ARBA00023125"/>
    </source>
</evidence>
<dbReference type="Gene3D" id="1.10.8.60">
    <property type="match status" value="1"/>
</dbReference>
<dbReference type="PROSITE" id="PS50110">
    <property type="entry name" value="RESPONSE_REGULATORY"/>
    <property type="match status" value="1"/>
</dbReference>
<dbReference type="InterPro" id="IPR002078">
    <property type="entry name" value="Sigma_54_int"/>
</dbReference>
<keyword evidence="1" id="KW-0547">Nucleotide-binding</keyword>
<dbReference type="PROSITE" id="PS00676">
    <property type="entry name" value="SIGMA54_INTERACT_2"/>
    <property type="match status" value="1"/>
</dbReference>
<dbReference type="AlphaFoldDB" id="A0A0S7WMF4"/>
<dbReference type="InterPro" id="IPR025943">
    <property type="entry name" value="Sigma_54_int_dom_ATP-bd_2"/>
</dbReference>
<dbReference type="Gene3D" id="1.10.10.60">
    <property type="entry name" value="Homeodomain-like"/>
    <property type="match status" value="1"/>
</dbReference>
<feature type="domain" description="Sigma-54 factor interaction" evidence="8">
    <location>
        <begin position="137"/>
        <end position="365"/>
    </location>
</feature>
<comment type="caution">
    <text evidence="10">The sequence shown here is derived from an EMBL/GenBank/DDBJ whole genome shotgun (WGS) entry which is preliminary data.</text>
</comment>
<keyword evidence="5" id="KW-0010">Activator</keyword>
<dbReference type="InterPro" id="IPR009057">
    <property type="entry name" value="Homeodomain-like_sf"/>
</dbReference>
<feature type="domain" description="Response regulatory" evidence="9">
    <location>
        <begin position="5"/>
        <end position="119"/>
    </location>
</feature>
<accession>A0A0S7WMF4</accession>
<dbReference type="InterPro" id="IPR025662">
    <property type="entry name" value="Sigma_54_int_dom_ATP-bd_1"/>
</dbReference>
<evidence type="ECO:0000256" key="2">
    <source>
        <dbReference type="ARBA" id="ARBA00022840"/>
    </source>
</evidence>
<name>A0A0S7WMF4_UNCT6</name>
<dbReference type="GO" id="GO:0005524">
    <property type="term" value="F:ATP binding"/>
    <property type="evidence" value="ECO:0007669"/>
    <property type="project" value="UniProtKB-KW"/>
</dbReference>
<dbReference type="Proteomes" id="UP000051124">
    <property type="component" value="Unassembled WGS sequence"/>
</dbReference>
<dbReference type="InterPro" id="IPR011006">
    <property type="entry name" value="CheY-like_superfamily"/>
</dbReference>
<dbReference type="Gene3D" id="3.40.50.2300">
    <property type="match status" value="1"/>
</dbReference>
<gene>
    <name evidence="10" type="ORF">AMJ40_00030</name>
</gene>
<dbReference type="SUPFAM" id="SSF52172">
    <property type="entry name" value="CheY-like"/>
    <property type="match status" value="1"/>
</dbReference>
<keyword evidence="6" id="KW-0804">Transcription</keyword>
<dbReference type="FunFam" id="3.40.50.300:FF:000006">
    <property type="entry name" value="DNA-binding transcriptional regulator NtrC"/>
    <property type="match status" value="1"/>
</dbReference>
<dbReference type="GO" id="GO:0043565">
    <property type="term" value="F:sequence-specific DNA binding"/>
    <property type="evidence" value="ECO:0007669"/>
    <property type="project" value="InterPro"/>
</dbReference>
<dbReference type="Gene3D" id="3.40.50.300">
    <property type="entry name" value="P-loop containing nucleotide triphosphate hydrolases"/>
    <property type="match status" value="1"/>
</dbReference>
<dbReference type="SMART" id="SM00382">
    <property type="entry name" value="AAA"/>
    <property type="match status" value="1"/>
</dbReference>
<dbReference type="SMART" id="SM00448">
    <property type="entry name" value="REC"/>
    <property type="match status" value="1"/>
</dbReference>
<dbReference type="Pfam" id="PF00072">
    <property type="entry name" value="Response_reg"/>
    <property type="match status" value="1"/>
</dbReference>
<dbReference type="InterPro" id="IPR001789">
    <property type="entry name" value="Sig_transdc_resp-reg_receiver"/>
</dbReference>
<evidence type="ECO:0000256" key="5">
    <source>
        <dbReference type="ARBA" id="ARBA00023159"/>
    </source>
</evidence>
<dbReference type="PROSITE" id="PS00688">
    <property type="entry name" value="SIGMA54_INTERACT_3"/>
    <property type="match status" value="1"/>
</dbReference>
<evidence type="ECO:0000256" key="1">
    <source>
        <dbReference type="ARBA" id="ARBA00022741"/>
    </source>
</evidence>
<dbReference type="FunFam" id="1.10.8.60:FF:000014">
    <property type="entry name" value="DNA-binding transcriptional regulator NtrC"/>
    <property type="match status" value="1"/>
</dbReference>
<keyword evidence="2" id="KW-0067">ATP-binding</keyword>
<dbReference type="PANTHER" id="PTHR32071:SF57">
    <property type="entry name" value="C4-DICARBOXYLATE TRANSPORT TRANSCRIPTIONAL REGULATORY PROTEIN DCTD"/>
    <property type="match status" value="1"/>
</dbReference>
<feature type="modified residue" description="4-aspartylphosphate" evidence="7">
    <location>
        <position position="54"/>
    </location>
</feature>
<dbReference type="Pfam" id="PF02954">
    <property type="entry name" value="HTH_8"/>
    <property type="match status" value="1"/>
</dbReference>
<dbReference type="GO" id="GO:0006355">
    <property type="term" value="P:regulation of DNA-templated transcription"/>
    <property type="evidence" value="ECO:0007669"/>
    <property type="project" value="InterPro"/>
</dbReference>
<dbReference type="InterPro" id="IPR058031">
    <property type="entry name" value="AAA_lid_NorR"/>
</dbReference>
<evidence type="ECO:0000313" key="11">
    <source>
        <dbReference type="Proteomes" id="UP000051124"/>
    </source>
</evidence>
<dbReference type="InterPro" id="IPR002197">
    <property type="entry name" value="HTH_Fis"/>
</dbReference>
<dbReference type="PANTHER" id="PTHR32071">
    <property type="entry name" value="TRANSCRIPTIONAL REGULATORY PROTEIN"/>
    <property type="match status" value="1"/>
</dbReference>
<evidence type="ECO:0000313" key="10">
    <source>
        <dbReference type="EMBL" id="KPJ51329.1"/>
    </source>
</evidence>
<proteinExistence type="predicted"/>
<dbReference type="GO" id="GO:0000160">
    <property type="term" value="P:phosphorelay signal transduction system"/>
    <property type="evidence" value="ECO:0007669"/>
    <property type="project" value="InterPro"/>
</dbReference>
<keyword evidence="7" id="KW-0597">Phosphoprotein</keyword>
<dbReference type="PROSITE" id="PS00675">
    <property type="entry name" value="SIGMA54_INTERACT_1"/>
    <property type="match status" value="1"/>
</dbReference>
<keyword evidence="4" id="KW-0238">DNA-binding</keyword>
<dbReference type="InterPro" id="IPR027417">
    <property type="entry name" value="P-loop_NTPase"/>
</dbReference>
<evidence type="ECO:0000256" key="3">
    <source>
        <dbReference type="ARBA" id="ARBA00023015"/>
    </source>
</evidence>
<organism evidence="10 11">
    <name type="scientific">candidate division TA06 bacterium DG_26</name>
    <dbReference type="NCBI Taxonomy" id="1703771"/>
    <lineage>
        <taxon>Bacteria</taxon>
        <taxon>Bacteria division TA06</taxon>
    </lineage>
</organism>
<evidence type="ECO:0000259" key="8">
    <source>
        <dbReference type="PROSITE" id="PS50045"/>
    </source>
</evidence>